<organism evidence="3 4">
    <name type="scientific">Cimex lectularius</name>
    <name type="common">Bed bug</name>
    <name type="synonym">Acanthia lectularia</name>
    <dbReference type="NCBI Taxonomy" id="79782"/>
    <lineage>
        <taxon>Eukaryota</taxon>
        <taxon>Metazoa</taxon>
        <taxon>Ecdysozoa</taxon>
        <taxon>Arthropoda</taxon>
        <taxon>Hexapoda</taxon>
        <taxon>Insecta</taxon>
        <taxon>Pterygota</taxon>
        <taxon>Neoptera</taxon>
        <taxon>Paraneoptera</taxon>
        <taxon>Hemiptera</taxon>
        <taxon>Heteroptera</taxon>
        <taxon>Panheteroptera</taxon>
        <taxon>Cimicomorpha</taxon>
        <taxon>Cimicidae</taxon>
        <taxon>Cimex</taxon>
    </lineage>
</organism>
<evidence type="ECO:0000259" key="2">
    <source>
        <dbReference type="PROSITE" id="PS50042"/>
    </source>
</evidence>
<keyword evidence="4" id="KW-1185">Reference proteome</keyword>
<dbReference type="Gene3D" id="2.60.120.10">
    <property type="entry name" value="Jelly Rolls"/>
    <property type="match status" value="2"/>
</dbReference>
<feature type="coiled-coil region" evidence="1">
    <location>
        <begin position="462"/>
        <end position="508"/>
    </location>
</feature>
<dbReference type="Proteomes" id="UP000494040">
    <property type="component" value="Unassembled WGS sequence"/>
</dbReference>
<dbReference type="InterPro" id="IPR014710">
    <property type="entry name" value="RmlC-like_jellyroll"/>
</dbReference>
<dbReference type="PANTHER" id="PTHR23011:SF41">
    <property type="entry name" value="CYCLIC NUCLEOTIDE-BINDING DOMAIN-CONTAINING PROTEIN"/>
    <property type="match status" value="1"/>
</dbReference>
<dbReference type="PANTHER" id="PTHR23011">
    <property type="entry name" value="CYCLIC NUCLEOTIDE-BINDING DOMAIN CONTAINING PROTEIN"/>
    <property type="match status" value="1"/>
</dbReference>
<dbReference type="InterPro" id="IPR018490">
    <property type="entry name" value="cNMP-bd_dom_sf"/>
</dbReference>
<accession>A0A8I6RM31</accession>
<dbReference type="Pfam" id="PF00027">
    <property type="entry name" value="cNMP_binding"/>
    <property type="match status" value="1"/>
</dbReference>
<feature type="domain" description="Cyclic nucleotide-binding" evidence="2">
    <location>
        <begin position="112"/>
        <end position="221"/>
    </location>
</feature>
<dbReference type="KEGG" id="clec:106665755"/>
<keyword evidence="1" id="KW-0175">Coiled coil</keyword>
<protein>
    <recommendedName>
        <fullName evidence="2">Cyclic nucleotide-binding domain-containing protein</fullName>
    </recommendedName>
</protein>
<dbReference type="SMART" id="SM00100">
    <property type="entry name" value="cNMP"/>
    <property type="match status" value="1"/>
</dbReference>
<dbReference type="AlphaFoldDB" id="A0A8I6RM31"/>
<dbReference type="RefSeq" id="XP_014247933.1">
    <property type="nucleotide sequence ID" value="XM_014392447.1"/>
</dbReference>
<dbReference type="OrthoDB" id="6595331at2759"/>
<name>A0A8I6RM31_CIMLE</name>
<dbReference type="InterPro" id="IPR000595">
    <property type="entry name" value="cNMP-bd_dom"/>
</dbReference>
<dbReference type="GeneID" id="106665755"/>
<evidence type="ECO:0000313" key="4">
    <source>
        <dbReference type="Proteomes" id="UP000494040"/>
    </source>
</evidence>
<dbReference type="PROSITE" id="PS50042">
    <property type="entry name" value="CNMP_BINDING_3"/>
    <property type="match status" value="1"/>
</dbReference>
<evidence type="ECO:0000256" key="1">
    <source>
        <dbReference type="SAM" id="Coils"/>
    </source>
</evidence>
<dbReference type="SUPFAM" id="SSF51206">
    <property type="entry name" value="cAMP-binding domain-like"/>
    <property type="match status" value="2"/>
</dbReference>
<evidence type="ECO:0000313" key="3">
    <source>
        <dbReference type="EnsemblMetazoa" id="XP_014247933.1"/>
    </source>
</evidence>
<sequence>MPPKRKYNASVGKMSVGTSASKRKRKAIVKIHPLYQFKAIVRLVISNMIWLADTTHRELGTNPEVNAYIIAHRRVKKQILQLPDKICLKQPPDRRNPEDIDLINSKLRIFKSFQAYPEDLRRSLISRATFNAWPKGRVLVRQGHRANYVYFITEGIVDSDQEYSDPLFPGEIQHNIDQYREGDNFGSLAIFYNEPHYSTVTVASDQVEVLMLNKEDFVSLLETTVHKQWNEVRWALGKFPQFNKFPESAIRAICSFSNLITYRPNTIIPLKDNTGTEIATFVVDGTLQVVQILLIQEDKTKTTIRQRYRLYLQQNHPLDESLPPNVKQFFMQTCTLKRRCVFGLGDQMSKNTVICENEVLALIIPRFVLNRYNPANIWERVVGILDMTYPSLDDIYNSFIEGKRWFQYKKKQTKNISSKKKNPQMSMHDVPLLIRARHLRIRGKLYDKVTSMPLYKFGELDVETATMQIKEFRDRIRNKQAEKDQEQKENFYKERELIRERFQALKREGGLAEAKKALEECRTMDSIVENALAIINELNTKTGTTGSISKIGKF</sequence>
<dbReference type="EnsemblMetazoa" id="XM_014392447.1">
    <property type="protein sequence ID" value="XP_014247933.1"/>
    <property type="gene ID" value="LOC106665755"/>
</dbReference>
<proteinExistence type="predicted"/>
<dbReference type="CDD" id="cd00038">
    <property type="entry name" value="CAP_ED"/>
    <property type="match status" value="1"/>
</dbReference>
<reference evidence="3" key="1">
    <citation type="submission" date="2022-01" db="UniProtKB">
        <authorList>
            <consortium name="EnsemblMetazoa"/>
        </authorList>
    </citation>
    <scope>IDENTIFICATION</scope>
</reference>